<accession>A0A975BK81</accession>
<keyword evidence="2" id="KW-1185">Reference proteome</keyword>
<evidence type="ECO:0000313" key="1">
    <source>
        <dbReference type="EMBL" id="QTA86589.1"/>
    </source>
</evidence>
<organism evidence="1 2">
    <name type="scientific">Desulfonema magnum</name>
    <dbReference type="NCBI Taxonomy" id="45655"/>
    <lineage>
        <taxon>Bacteria</taxon>
        <taxon>Pseudomonadati</taxon>
        <taxon>Thermodesulfobacteriota</taxon>
        <taxon>Desulfobacteria</taxon>
        <taxon>Desulfobacterales</taxon>
        <taxon>Desulfococcaceae</taxon>
        <taxon>Desulfonema</taxon>
    </lineage>
</organism>
<dbReference type="Proteomes" id="UP000663722">
    <property type="component" value="Chromosome"/>
</dbReference>
<name>A0A975BK81_9BACT</name>
<dbReference type="KEGG" id="dmm:dnm_026130"/>
<sequence>MGDKMLPIDNWAEQKYLPVGYTIDGVLHKFIFRKKLKGYYLSSLRD</sequence>
<protein>
    <submittedName>
        <fullName evidence="1">Uncharacterized protein</fullName>
    </submittedName>
</protein>
<dbReference type="AlphaFoldDB" id="A0A975BK81"/>
<evidence type="ECO:0000313" key="2">
    <source>
        <dbReference type="Proteomes" id="UP000663722"/>
    </source>
</evidence>
<dbReference type="EMBL" id="CP061800">
    <property type="protein sequence ID" value="QTA86589.1"/>
    <property type="molecule type" value="Genomic_DNA"/>
</dbReference>
<reference evidence="1" key="1">
    <citation type="journal article" date="2021" name="Microb. Physiol.">
        <title>Proteogenomic Insights into the Physiology of Marine, Sulfate-Reducing, Filamentous Desulfonema limicola and Desulfonema magnum.</title>
        <authorList>
            <person name="Schnaars V."/>
            <person name="Wohlbrand L."/>
            <person name="Scheve S."/>
            <person name="Hinrichs C."/>
            <person name="Reinhardt R."/>
            <person name="Rabus R."/>
        </authorList>
    </citation>
    <scope>NUCLEOTIDE SEQUENCE</scope>
    <source>
        <strain evidence="1">4be13</strain>
    </source>
</reference>
<proteinExistence type="predicted"/>
<gene>
    <name evidence="1" type="ORF">dnm_026130</name>
</gene>